<dbReference type="STRING" id="653930.SAMN05216589_0385"/>
<dbReference type="EMBL" id="FOGN01000001">
    <property type="protein sequence ID" value="SER38253.1"/>
    <property type="molecule type" value="Genomic_DNA"/>
</dbReference>
<gene>
    <name evidence="5" type="ORF">SAMN04487855_1239</name>
    <name evidence="4" type="ORF">SAMN05216589_0385</name>
</gene>
<dbReference type="InterPro" id="IPR057270">
    <property type="entry name" value="Ycgb-like"/>
</dbReference>
<accession>A0A1H9NSE4</accession>
<dbReference type="InterPro" id="IPR057008">
    <property type="entry name" value="SpoVR-like_C"/>
</dbReference>
<evidence type="ECO:0000313" key="4">
    <source>
        <dbReference type="EMBL" id="SER38253.1"/>
    </source>
</evidence>
<evidence type="ECO:0000259" key="2">
    <source>
        <dbReference type="Pfam" id="PF04293"/>
    </source>
</evidence>
<dbReference type="Pfam" id="PF24755">
    <property type="entry name" value="SpoVR_C"/>
    <property type="match status" value="1"/>
</dbReference>
<dbReference type="OrthoDB" id="9784270at2"/>
<dbReference type="AlphaFoldDB" id="A0A1H9NSE4"/>
<dbReference type="Proteomes" id="UP000186904">
    <property type="component" value="Unassembled WGS sequence"/>
</dbReference>
<feature type="domain" description="SpoVR protein-like N-terminal" evidence="2">
    <location>
        <begin position="11"/>
        <end position="431"/>
    </location>
</feature>
<dbReference type="EMBL" id="FOUA01000001">
    <property type="protein sequence ID" value="SFL79137.1"/>
    <property type="molecule type" value="Genomic_DNA"/>
</dbReference>
<reference evidence="6 7" key="1">
    <citation type="submission" date="2016-10" db="EMBL/GenBank/DDBJ databases">
        <authorList>
            <person name="de Groot N.N."/>
        </authorList>
    </citation>
    <scope>NUCLEOTIDE SEQUENCE [LARGE SCALE GENOMIC DNA]</scope>
    <source>
        <strain evidence="5 6">CGMCC 1.9095</strain>
        <strain evidence="4 7">DSM 22558</strain>
    </source>
</reference>
<proteinExistence type="predicted"/>
<feature type="region of interest" description="Disordered" evidence="1">
    <location>
        <begin position="491"/>
        <end position="517"/>
    </location>
</feature>
<evidence type="ECO:0000313" key="6">
    <source>
        <dbReference type="Proteomes" id="UP000186599"/>
    </source>
</evidence>
<dbReference type="InterPro" id="IPR007390">
    <property type="entry name" value="Spore_V_R"/>
</dbReference>
<evidence type="ECO:0000313" key="5">
    <source>
        <dbReference type="EMBL" id="SFL79137.1"/>
    </source>
</evidence>
<sequence length="517" mass="60937">MTRQPISTESEWTFELIREYDREIGRIAHDIYCLDTYPNQIEVITAEQMMDAYASVGMPLGYHHWSYGKHFLHTEKHYQRGQMGLAYEIVINSDPCIAYLMEENTMTMQALVIAHACYGHNSFFKGNYLFRSWTDAGSIIDYLVFAKQYISQCEERHGIDAVENLLDSCHALMNYGVDRYKRPYPVSAAEERRRQQEREEYLQRQVNDLWRTIPTSPDANNKQHEEPRYPAEPQENLLYFIEKNAPLLEPWQREVVRIVRKVAQYFYPQRQTQVMNEGWATFWHYTLLNHLYDEGKVTDGFMMEFLQSHTSVIYQPPFDSQWFSGINPYTLGFAMMQDIRRICENPTAEDRDWFPDIAGSDWLETLKFAMRTFKDESFILQYLSPKVIRDLKLFAIIDDEKDDHLEVAAIHDDAGYRRVRELLAAQYNLGNNEPNIQVWEVDRRGDRSLSLRHQRHEGKPLGETTERMLKHLHRLWGFDIHLLSMEGDVVKSESHMPPRPASGEQAIPRFDMNIPPI</sequence>
<dbReference type="RefSeq" id="WP_074777530.1">
    <property type="nucleotide sequence ID" value="NZ_FOGN01000001.1"/>
</dbReference>
<feature type="domain" description="SpoVR-like C-terminal" evidence="3">
    <location>
        <begin position="434"/>
        <end position="485"/>
    </location>
</feature>
<organism evidence="4 7">
    <name type="scientific">Halopseudomonas bauzanensis</name>
    <dbReference type="NCBI Taxonomy" id="653930"/>
    <lineage>
        <taxon>Bacteria</taxon>
        <taxon>Pseudomonadati</taxon>
        <taxon>Pseudomonadota</taxon>
        <taxon>Gammaproteobacteria</taxon>
        <taxon>Pseudomonadales</taxon>
        <taxon>Pseudomonadaceae</taxon>
        <taxon>Halopseudomonas</taxon>
    </lineage>
</organism>
<dbReference type="PANTHER" id="PTHR30029:SF2">
    <property type="entry name" value="STAGE V SPORULATION PROTEIN R"/>
    <property type="match status" value="1"/>
</dbReference>
<dbReference type="NCBIfam" id="NF008737">
    <property type="entry name" value="PRK11767.1"/>
    <property type="match status" value="1"/>
</dbReference>
<evidence type="ECO:0000259" key="3">
    <source>
        <dbReference type="Pfam" id="PF24755"/>
    </source>
</evidence>
<evidence type="ECO:0000313" key="7">
    <source>
        <dbReference type="Proteomes" id="UP000186904"/>
    </source>
</evidence>
<protein>
    <submittedName>
        <fullName evidence="4">Stage V sporulation protein SpoVR/YcgB, involved in spore cortex formation</fullName>
    </submittedName>
</protein>
<dbReference type="InterPro" id="IPR056174">
    <property type="entry name" value="SpoVR_N"/>
</dbReference>
<evidence type="ECO:0000256" key="1">
    <source>
        <dbReference type="SAM" id="MobiDB-lite"/>
    </source>
</evidence>
<name>A0A1H9NSE4_9GAMM</name>
<dbReference type="PANTHER" id="PTHR30029">
    <property type="entry name" value="STAGE V SPORULATION PROTEIN R"/>
    <property type="match status" value="1"/>
</dbReference>
<dbReference type="Proteomes" id="UP000186599">
    <property type="component" value="Unassembled WGS sequence"/>
</dbReference>
<dbReference type="Pfam" id="PF04293">
    <property type="entry name" value="SpoVR"/>
    <property type="match status" value="1"/>
</dbReference>
<keyword evidence="6" id="KW-1185">Reference proteome</keyword>